<dbReference type="VEuPathDB" id="PiroplasmaDB:BOVATA_011040"/>
<keyword evidence="4" id="KW-1185">Reference proteome</keyword>
<dbReference type="GO" id="GO:0005524">
    <property type="term" value="F:ATP binding"/>
    <property type="evidence" value="ECO:0007669"/>
    <property type="project" value="UniProtKB-KW"/>
</dbReference>
<keyword evidence="3" id="KW-0547">Nucleotide-binding</keyword>
<keyword evidence="2" id="KW-0812">Transmembrane</keyword>
<keyword evidence="2" id="KW-1133">Transmembrane helix</keyword>
<name>A0A2H6K9E8_9APIC</name>
<evidence type="ECO:0000256" key="1">
    <source>
        <dbReference type="SAM" id="MobiDB-lite"/>
    </source>
</evidence>
<comment type="caution">
    <text evidence="3">The sequence shown here is derived from an EMBL/GenBank/DDBJ whole genome shotgun (WGS) entry which is preliminary data.</text>
</comment>
<dbReference type="EMBL" id="BDSA01000001">
    <property type="protein sequence ID" value="GBE59611.1"/>
    <property type="molecule type" value="Genomic_DNA"/>
</dbReference>
<sequence length="88" mass="9870">MPVVVDYVDFSVLQGMLLLVDVSRALLIADFVYEVIIHFVATALAIVPVAIFCEAFMRIYGIEDDDDSDAYDGRDQFPPQDVHDSKDD</sequence>
<feature type="compositionally biased region" description="Basic and acidic residues" evidence="1">
    <location>
        <begin position="71"/>
        <end position="88"/>
    </location>
</feature>
<gene>
    <name evidence="3" type="ORF">BOVATA_011040</name>
</gene>
<keyword evidence="3" id="KW-0067">ATP-binding</keyword>
<protein>
    <submittedName>
        <fullName evidence="3">Multidrug ABC transporter ATP-binding protein, putative</fullName>
    </submittedName>
</protein>
<dbReference type="RefSeq" id="XP_028865854.1">
    <property type="nucleotide sequence ID" value="XM_029010021.1"/>
</dbReference>
<dbReference type="AlphaFoldDB" id="A0A2H6K9E8"/>
<keyword evidence="2" id="KW-0472">Membrane</keyword>
<organism evidence="3 4">
    <name type="scientific">Babesia ovata</name>
    <dbReference type="NCBI Taxonomy" id="189622"/>
    <lineage>
        <taxon>Eukaryota</taxon>
        <taxon>Sar</taxon>
        <taxon>Alveolata</taxon>
        <taxon>Apicomplexa</taxon>
        <taxon>Aconoidasida</taxon>
        <taxon>Piroplasmida</taxon>
        <taxon>Babesiidae</taxon>
        <taxon>Babesia</taxon>
    </lineage>
</organism>
<evidence type="ECO:0000256" key="2">
    <source>
        <dbReference type="SAM" id="Phobius"/>
    </source>
</evidence>
<reference evidence="3 4" key="1">
    <citation type="journal article" date="2017" name="BMC Genomics">
        <title>Whole-genome assembly of Babesia ovata and comparative genomics between closely related pathogens.</title>
        <authorList>
            <person name="Yamagishi J."/>
            <person name="Asada M."/>
            <person name="Hakimi H."/>
            <person name="Tanaka T.Q."/>
            <person name="Sugimoto C."/>
            <person name="Kawazu S."/>
        </authorList>
    </citation>
    <scope>NUCLEOTIDE SEQUENCE [LARGE SCALE GENOMIC DNA]</scope>
    <source>
        <strain evidence="3 4">Miyake</strain>
    </source>
</reference>
<evidence type="ECO:0000313" key="4">
    <source>
        <dbReference type="Proteomes" id="UP000236319"/>
    </source>
</evidence>
<dbReference type="GeneID" id="39873381"/>
<accession>A0A2H6K9E8</accession>
<feature type="transmembrane region" description="Helical" evidence="2">
    <location>
        <begin position="31"/>
        <end position="53"/>
    </location>
</feature>
<proteinExistence type="predicted"/>
<feature type="region of interest" description="Disordered" evidence="1">
    <location>
        <begin position="67"/>
        <end position="88"/>
    </location>
</feature>
<evidence type="ECO:0000313" key="3">
    <source>
        <dbReference type="EMBL" id="GBE59611.1"/>
    </source>
</evidence>
<dbReference type="Proteomes" id="UP000236319">
    <property type="component" value="Unassembled WGS sequence"/>
</dbReference>